<dbReference type="Proteomes" id="UP001235840">
    <property type="component" value="Unassembled WGS sequence"/>
</dbReference>
<feature type="transmembrane region" description="Helical" evidence="1">
    <location>
        <begin position="41"/>
        <end position="64"/>
    </location>
</feature>
<keyword evidence="1" id="KW-1133">Transmembrane helix</keyword>
<feature type="transmembrane region" description="Helical" evidence="1">
    <location>
        <begin position="114"/>
        <end position="134"/>
    </location>
</feature>
<dbReference type="PANTHER" id="PTHR39430:SF1">
    <property type="entry name" value="PROTEASE"/>
    <property type="match status" value="1"/>
</dbReference>
<dbReference type="GO" id="GO:0008233">
    <property type="term" value="F:peptidase activity"/>
    <property type="evidence" value="ECO:0007669"/>
    <property type="project" value="UniProtKB-KW"/>
</dbReference>
<keyword evidence="3" id="KW-0378">Hydrolase</keyword>
<proteinExistence type="predicted"/>
<keyword evidence="3" id="KW-0645">Protease</keyword>
<feature type="domain" description="CAAX prenyl protease 2/Lysostaphin resistance protein A-like" evidence="2">
    <location>
        <begin position="80"/>
        <end position="172"/>
    </location>
</feature>
<evidence type="ECO:0000256" key="1">
    <source>
        <dbReference type="SAM" id="Phobius"/>
    </source>
</evidence>
<dbReference type="Pfam" id="PF02517">
    <property type="entry name" value="Rce1-like"/>
    <property type="match status" value="1"/>
</dbReference>
<organism evidence="3 4">
    <name type="scientific">Caldalkalibacillus horti</name>
    <dbReference type="NCBI Taxonomy" id="77523"/>
    <lineage>
        <taxon>Bacteria</taxon>
        <taxon>Bacillati</taxon>
        <taxon>Bacillota</taxon>
        <taxon>Bacilli</taxon>
        <taxon>Bacillales</taxon>
        <taxon>Bacillaceae</taxon>
        <taxon>Caldalkalibacillus</taxon>
    </lineage>
</organism>
<dbReference type="EMBL" id="JAUSTY010000004">
    <property type="protein sequence ID" value="MDQ0165302.1"/>
    <property type="molecule type" value="Genomic_DNA"/>
</dbReference>
<reference evidence="3 4" key="1">
    <citation type="submission" date="2023-07" db="EMBL/GenBank/DDBJ databases">
        <title>Genomic Encyclopedia of Type Strains, Phase IV (KMG-IV): sequencing the most valuable type-strain genomes for metagenomic binning, comparative biology and taxonomic classification.</title>
        <authorList>
            <person name="Goeker M."/>
        </authorList>
    </citation>
    <scope>NUCLEOTIDE SEQUENCE [LARGE SCALE GENOMIC DNA]</scope>
    <source>
        <strain evidence="3 4">DSM 12751</strain>
    </source>
</reference>
<evidence type="ECO:0000259" key="2">
    <source>
        <dbReference type="Pfam" id="PF02517"/>
    </source>
</evidence>
<dbReference type="GO" id="GO:0006508">
    <property type="term" value="P:proteolysis"/>
    <property type="evidence" value="ECO:0007669"/>
    <property type="project" value="UniProtKB-KW"/>
</dbReference>
<feature type="transmembrane region" description="Helical" evidence="1">
    <location>
        <begin position="6"/>
        <end position="21"/>
    </location>
</feature>
<dbReference type="RefSeq" id="WP_307392223.1">
    <property type="nucleotide sequence ID" value="NZ_BAAADK010000045.1"/>
</dbReference>
<accession>A0ABT9VWW0</accession>
<feature type="transmembrane region" description="Helical" evidence="1">
    <location>
        <begin position="76"/>
        <end position="93"/>
    </location>
</feature>
<keyword evidence="1" id="KW-0812">Transmembrane</keyword>
<protein>
    <submittedName>
        <fullName evidence="3">Membrane protease YdiL (CAAX protease family)</fullName>
    </submittedName>
</protein>
<sequence length="226" mass="25614">MSAIFISLLIIPIVILARRYLDRRPWKGLRLTSFRAGWKSFLIGALCYSIPAAGALTVFILMGWTSVSIQMSAGEFLLAVLTVMLLVFLYEAFPEELLFRGYFYRNLNHAWSRRQAVIGQAILFVLFAFMIGAASDWSRIIIFFGVGVVIGIVRVVTQNVWSAIGLHLAFQTMQQFFTNRGEYDISISSPGLIEMMILGIIPFSFSIVTLQLFIKKQPDWNEVKPE</sequence>
<comment type="caution">
    <text evidence="3">The sequence shown here is derived from an EMBL/GenBank/DDBJ whole genome shotgun (WGS) entry which is preliminary data.</text>
</comment>
<keyword evidence="1" id="KW-0472">Membrane</keyword>
<name>A0ABT9VWW0_9BACI</name>
<evidence type="ECO:0000313" key="3">
    <source>
        <dbReference type="EMBL" id="MDQ0165302.1"/>
    </source>
</evidence>
<evidence type="ECO:0000313" key="4">
    <source>
        <dbReference type="Proteomes" id="UP001235840"/>
    </source>
</evidence>
<dbReference type="PANTHER" id="PTHR39430">
    <property type="entry name" value="MEMBRANE-ASSOCIATED PROTEASE-RELATED"/>
    <property type="match status" value="1"/>
</dbReference>
<feature type="transmembrane region" description="Helical" evidence="1">
    <location>
        <begin position="191"/>
        <end position="214"/>
    </location>
</feature>
<dbReference type="InterPro" id="IPR003675">
    <property type="entry name" value="Rce1/LyrA-like_dom"/>
</dbReference>
<feature type="transmembrane region" description="Helical" evidence="1">
    <location>
        <begin position="140"/>
        <end position="170"/>
    </location>
</feature>
<keyword evidence="4" id="KW-1185">Reference proteome</keyword>
<gene>
    <name evidence="3" type="ORF">J2S11_001202</name>
</gene>